<dbReference type="AlphaFoldDB" id="A0A6N6NPN7"/>
<dbReference type="Pfam" id="PF04879">
    <property type="entry name" value="Molybdop_Fe4S4"/>
    <property type="match status" value="1"/>
</dbReference>
<dbReference type="Gene3D" id="3.40.228.10">
    <property type="entry name" value="Dimethylsulfoxide Reductase, domain 2"/>
    <property type="match status" value="1"/>
</dbReference>
<dbReference type="Pfam" id="PF00384">
    <property type="entry name" value="Molybdopterin"/>
    <property type="match status" value="1"/>
</dbReference>
<evidence type="ECO:0000256" key="3">
    <source>
        <dbReference type="ARBA" id="ARBA00023004"/>
    </source>
</evidence>
<dbReference type="GeneID" id="98657552"/>
<keyword evidence="7" id="KW-1185">Reference proteome</keyword>
<dbReference type="InterPro" id="IPR006657">
    <property type="entry name" value="MoPterin_dinucl-bd_dom"/>
</dbReference>
<protein>
    <submittedName>
        <fullName evidence="6">Molybdopterin-dependent oxidoreductase</fullName>
    </submittedName>
</protein>
<dbReference type="Proteomes" id="UP000468668">
    <property type="component" value="Unassembled WGS sequence"/>
</dbReference>
<dbReference type="RefSeq" id="WP_158049151.1">
    <property type="nucleotide sequence ID" value="NZ_DBEYOF010000011.1"/>
</dbReference>
<dbReference type="SUPFAM" id="SSF50692">
    <property type="entry name" value="ADC-like"/>
    <property type="match status" value="1"/>
</dbReference>
<dbReference type="Gene3D" id="2.40.40.20">
    <property type="match status" value="1"/>
</dbReference>
<dbReference type="Gene3D" id="3.40.50.740">
    <property type="match status" value="1"/>
</dbReference>
<comment type="caution">
    <text evidence="6">The sequence shown here is derived from an EMBL/GenBank/DDBJ whole genome shotgun (WGS) entry which is preliminary data.</text>
</comment>
<evidence type="ECO:0000256" key="1">
    <source>
        <dbReference type="ARBA" id="ARBA00010312"/>
    </source>
</evidence>
<reference evidence="6 7" key="1">
    <citation type="submission" date="2019-09" db="EMBL/GenBank/DDBJ databases">
        <title>Whole genome shotgun sequencing (WGS) of Ellagibacter isourolithinifaciens DSM 104140(T) and Adlercreutzia muris DSM 29508(T).</title>
        <authorList>
            <person name="Stoll D.A."/>
            <person name="Danylec N."/>
            <person name="Huch M."/>
        </authorList>
    </citation>
    <scope>NUCLEOTIDE SEQUENCE [LARGE SCALE GENOMIC DNA]</scope>
    <source>
        <strain evidence="6 7">DSM 104140</strain>
    </source>
</reference>
<feature type="domain" description="4Fe-4S Mo/W bis-MGD-type" evidence="5">
    <location>
        <begin position="19"/>
        <end position="75"/>
    </location>
</feature>
<keyword evidence="2" id="KW-0479">Metal-binding</keyword>
<evidence type="ECO:0000256" key="4">
    <source>
        <dbReference type="ARBA" id="ARBA00023014"/>
    </source>
</evidence>
<dbReference type="OrthoDB" id="9759518at2"/>
<dbReference type="Pfam" id="PF01568">
    <property type="entry name" value="Molydop_binding"/>
    <property type="match status" value="1"/>
</dbReference>
<dbReference type="InterPro" id="IPR006656">
    <property type="entry name" value="Mopterin_OxRdtase"/>
</dbReference>
<keyword evidence="4" id="KW-0411">Iron-sulfur</keyword>
<accession>A0A6N6NPN7</accession>
<name>A0A6N6NPN7_9ACTN</name>
<proteinExistence type="inferred from homology"/>
<dbReference type="GO" id="GO:0018818">
    <property type="term" value="F:acetylene hydratase activity"/>
    <property type="evidence" value="ECO:0007669"/>
    <property type="project" value="InterPro"/>
</dbReference>
<gene>
    <name evidence="6" type="ORF">F8C90_03925</name>
</gene>
<evidence type="ECO:0000256" key="2">
    <source>
        <dbReference type="ARBA" id="ARBA00022723"/>
    </source>
</evidence>
<keyword evidence="3" id="KW-0408">Iron</keyword>
<dbReference type="PROSITE" id="PS51669">
    <property type="entry name" value="4FE4S_MOW_BIS_MGD"/>
    <property type="match status" value="1"/>
</dbReference>
<sequence length="757" mass="85764">MQIPEGEYRVGTDDDYYVRTNVWSAPGCHGAACGAILHIKDGKFVDIEGDESNPITQGRLCIKCLNMTEFEYHPERIIYPMKRDPKDRGKNAWERITWDEAYDLIEENYNKVVEKTGTPNAVLTLGGTGREATMFYPVISFADFRSANVAAPISGDSCYGPRCMMAANIFGSGYPEVDSGMFFDDKYNDPRFERPEYMIVWGSNPLVSNPAGYFGHQIIDMMKMGTKLIVVDPQITWMGSRAEHVLQLRPGTDAALAIGMLKVIVDEDIYDKEFVEKWVYGFDWLVERINKYSYEEIEKLTQVPTEQMRTVARAYATADGTGRNCSIFMGVAMEMQTDALSDIQAVLSLIAITGNVDVPGGNVLGPKASFTGAWRYEQIKWVAEKEKQSRIGNDREPIERNALSNVQSDAILPELELPDDQRTVHMIWFNSCNALVCMPAEPQRWINACQKMDFNVVQDLFMTPTAMALCDLFLPVSTFIEHDGVVQIHYGRHTPYLGAEVKAIDYGETKSDLEVTFELGKRLNPEAWAEYETIEDFMDNQIEPTGMTFDELRHKGILSFNGWNYRKYETGELRSDGQPGFNTVTGMIELYSLQLESWGEEPLPMIEPVPFSKESNPEMAEKYPIILTTGGRKWTQFHSEWRQVKGMREIDPWPVLTVNPETAKEYGISEGDWAEVFNDTGKARLKVKVSPVIKPGMVHATHAWWFPEQDGEAPNYFGAFKSNINTLLPNDSCGRMYKGSPYKSNMCNIRRVTGLDD</sequence>
<dbReference type="GO" id="GO:0051536">
    <property type="term" value="F:iron-sulfur cluster binding"/>
    <property type="evidence" value="ECO:0007669"/>
    <property type="project" value="UniProtKB-KW"/>
</dbReference>
<dbReference type="SMART" id="SM00926">
    <property type="entry name" value="Molybdop_Fe4S4"/>
    <property type="match status" value="1"/>
</dbReference>
<dbReference type="GO" id="GO:0016491">
    <property type="term" value="F:oxidoreductase activity"/>
    <property type="evidence" value="ECO:0007669"/>
    <property type="project" value="InterPro"/>
</dbReference>
<evidence type="ECO:0000313" key="7">
    <source>
        <dbReference type="Proteomes" id="UP000468668"/>
    </source>
</evidence>
<dbReference type="EMBL" id="WAJR01000006">
    <property type="protein sequence ID" value="KAB1641317.1"/>
    <property type="molecule type" value="Genomic_DNA"/>
</dbReference>
<dbReference type="InterPro" id="IPR006963">
    <property type="entry name" value="Mopterin_OxRdtase_4Fe-4S_dom"/>
</dbReference>
<dbReference type="CDD" id="cd02781">
    <property type="entry name" value="MopB_CT_Acetylene-hydratase"/>
    <property type="match status" value="1"/>
</dbReference>
<dbReference type="Gene3D" id="2.20.25.90">
    <property type="entry name" value="ADC-like domains"/>
    <property type="match status" value="1"/>
</dbReference>
<comment type="similarity">
    <text evidence="1">Belongs to the prokaryotic molybdopterin-containing oxidoreductase family.</text>
</comment>
<dbReference type="GO" id="GO:0043546">
    <property type="term" value="F:molybdopterin cofactor binding"/>
    <property type="evidence" value="ECO:0007669"/>
    <property type="project" value="InterPro"/>
</dbReference>
<dbReference type="PANTHER" id="PTHR43742:SF6">
    <property type="entry name" value="OXIDOREDUCTASE YYAE-RELATED"/>
    <property type="match status" value="1"/>
</dbReference>
<dbReference type="GO" id="GO:0046872">
    <property type="term" value="F:metal ion binding"/>
    <property type="evidence" value="ECO:0007669"/>
    <property type="project" value="UniProtKB-KW"/>
</dbReference>
<dbReference type="SUPFAM" id="SSF53706">
    <property type="entry name" value="Formate dehydrogenase/DMSO reductase, domains 1-3"/>
    <property type="match status" value="1"/>
</dbReference>
<dbReference type="InterPro" id="IPR037949">
    <property type="entry name" value="MopB_CT_Acetylene-hydratase"/>
</dbReference>
<evidence type="ECO:0000313" key="6">
    <source>
        <dbReference type="EMBL" id="KAB1641317.1"/>
    </source>
</evidence>
<dbReference type="InterPro" id="IPR050612">
    <property type="entry name" value="Prok_Mopterin_Oxidored"/>
</dbReference>
<dbReference type="InterPro" id="IPR009010">
    <property type="entry name" value="Asp_de-COase-like_dom_sf"/>
</dbReference>
<evidence type="ECO:0000259" key="5">
    <source>
        <dbReference type="PROSITE" id="PS51669"/>
    </source>
</evidence>
<dbReference type="PANTHER" id="PTHR43742">
    <property type="entry name" value="TRIMETHYLAMINE-N-OXIDE REDUCTASE"/>
    <property type="match status" value="1"/>
</dbReference>
<organism evidence="6 7">
    <name type="scientific">Ellagibacter isourolithinifaciens</name>
    <dbReference type="NCBI Taxonomy" id="2137581"/>
    <lineage>
        <taxon>Bacteria</taxon>
        <taxon>Bacillati</taxon>
        <taxon>Actinomycetota</taxon>
        <taxon>Coriobacteriia</taxon>
        <taxon>Eggerthellales</taxon>
        <taxon>Eggerthellaceae</taxon>
        <taxon>Ellagibacter</taxon>
    </lineage>
</organism>